<gene>
    <name evidence="3" type="ORF">H7I77_18625</name>
    <name evidence="2" type="ORF">RMCN_2137</name>
</gene>
<dbReference type="AlphaFoldDB" id="A0AAW5SNH6"/>
<accession>A0AAW5SNH6</accession>
<dbReference type="Pfam" id="PF13810">
    <property type="entry name" value="DUF4185"/>
    <property type="match status" value="1"/>
</dbReference>
<reference evidence="3" key="3">
    <citation type="journal article" date="2022" name="BMC Genomics">
        <title>Comparative genome analysis of mycobacteria focusing on tRNA and non-coding RNA.</title>
        <authorList>
            <person name="Behra P.R.K."/>
            <person name="Pettersson B.M.F."/>
            <person name="Ramesh M."/>
            <person name="Das S."/>
            <person name="Dasgupta S."/>
            <person name="Kirsebom L.A."/>
        </authorList>
    </citation>
    <scope>NUCLEOTIDE SEQUENCE</scope>
    <source>
        <strain evidence="3">DSM 44203</strain>
    </source>
</reference>
<protein>
    <submittedName>
        <fullName evidence="3">DUF4185 domain-containing protein</fullName>
    </submittedName>
</protein>
<name>A0AAW5SNH6_MYCNV</name>
<feature type="domain" description="DUF4185" evidence="1">
    <location>
        <begin position="36"/>
        <end position="359"/>
    </location>
</feature>
<sequence>MPGNPSIGGAAGRGLGPSGRARLPLLNGKALDLTGPGLTDRWGVTCTDLGASVLAPNGKLVSVFGDTFSGPRVGLGDWRSPVVLIGTGDADHPIVYERAGGSDPGYARQLWHYEHDDAGTGWRRGGISTVIPSDLLTVGGSMYLHAIVNRGFGNVAWTEIWHSPDSGVSWTHLGERAKFPADLHGGHAQCWAWDYEPDDDWVYVAATGFQRDKGIVLMRVCPEHIGDRTRYLSWHFDGTRWSWGTSATPITPVGERWGELALRRVGPGKWVLGGFLASKYALGYRVVESPVANMHTTPVQMPVLGSAWEAEDHAGSRVAQLYGGYLLPGSRFDIDGGIGLVVSQWNTATGWPYRAMQFKSALKDSTRTVPPPDPINL</sequence>
<dbReference type="Proteomes" id="UP000069773">
    <property type="component" value="Unassembled WGS sequence"/>
</dbReference>
<evidence type="ECO:0000313" key="3">
    <source>
        <dbReference type="EMBL" id="MCV7025339.1"/>
    </source>
</evidence>
<organism evidence="3 5">
    <name type="scientific">Mycolicibacterium novocastrense</name>
    <name type="common">Mycobacterium novocastrense</name>
    <dbReference type="NCBI Taxonomy" id="59813"/>
    <lineage>
        <taxon>Bacteria</taxon>
        <taxon>Bacillati</taxon>
        <taxon>Actinomycetota</taxon>
        <taxon>Actinomycetes</taxon>
        <taxon>Mycobacteriales</taxon>
        <taxon>Mycobacteriaceae</taxon>
        <taxon>Mycolicibacterium</taxon>
    </lineage>
</organism>
<evidence type="ECO:0000313" key="4">
    <source>
        <dbReference type="Proteomes" id="UP000069773"/>
    </source>
</evidence>
<evidence type="ECO:0000313" key="5">
    <source>
        <dbReference type="Proteomes" id="UP001207528"/>
    </source>
</evidence>
<keyword evidence="4" id="KW-1185">Reference proteome</keyword>
<reference evidence="3" key="2">
    <citation type="submission" date="2020-07" db="EMBL/GenBank/DDBJ databases">
        <authorList>
            <person name="Pettersson B.M.F."/>
            <person name="Behra P.R.K."/>
            <person name="Ramesh M."/>
            <person name="Das S."/>
            <person name="Dasgupta S."/>
            <person name="Kirsebom L.A."/>
        </authorList>
    </citation>
    <scope>NUCLEOTIDE SEQUENCE</scope>
    <source>
        <strain evidence="3">DSM 44203</strain>
    </source>
</reference>
<dbReference type="EMBL" id="BCTA01000028">
    <property type="protein sequence ID" value="GAT09004.1"/>
    <property type="molecule type" value="Genomic_DNA"/>
</dbReference>
<comment type="caution">
    <text evidence="3">The sequence shown here is derived from an EMBL/GenBank/DDBJ whole genome shotgun (WGS) entry which is preliminary data.</text>
</comment>
<proteinExistence type="predicted"/>
<evidence type="ECO:0000313" key="2">
    <source>
        <dbReference type="EMBL" id="GAT09004.1"/>
    </source>
</evidence>
<reference evidence="2 4" key="1">
    <citation type="journal article" date="2016" name="Genome Announc.">
        <title>Draft Genome Sequences of Five Rapidly Growing Mycobacterium Species, M. thermoresistibile, M. fortuitum subsp. acetamidolyticum, M. canariasense, M. brisbanense, and M. novocastrense.</title>
        <authorList>
            <person name="Katahira K."/>
            <person name="Ogura Y."/>
            <person name="Gotoh Y."/>
            <person name="Hayashi T."/>
        </authorList>
    </citation>
    <scope>NUCLEOTIDE SEQUENCE [LARGE SCALE GENOMIC DNA]</scope>
    <source>
        <strain evidence="2 4">JCM18114</strain>
    </source>
</reference>
<dbReference type="InterPro" id="IPR025442">
    <property type="entry name" value="DUF4185"/>
</dbReference>
<evidence type="ECO:0000259" key="1">
    <source>
        <dbReference type="Pfam" id="PF13810"/>
    </source>
</evidence>
<dbReference type="EMBL" id="JACKTI010000047">
    <property type="protein sequence ID" value="MCV7025339.1"/>
    <property type="molecule type" value="Genomic_DNA"/>
</dbReference>
<dbReference type="Proteomes" id="UP001207528">
    <property type="component" value="Unassembled WGS sequence"/>
</dbReference>